<accession>A0A7W8JU81</accession>
<protein>
    <submittedName>
        <fullName evidence="1">Uncharacterized protein</fullName>
    </submittedName>
</protein>
<evidence type="ECO:0000313" key="2">
    <source>
        <dbReference type="Proteomes" id="UP000552709"/>
    </source>
</evidence>
<dbReference type="Proteomes" id="UP000552709">
    <property type="component" value="Unassembled WGS sequence"/>
</dbReference>
<keyword evidence="2" id="KW-1185">Reference proteome</keyword>
<gene>
    <name evidence="1" type="ORF">HNQ08_002138</name>
</gene>
<proteinExistence type="predicted"/>
<dbReference type="AlphaFoldDB" id="A0A7W8JU81"/>
<organism evidence="1 2">
    <name type="scientific">Deinococcus humi</name>
    <dbReference type="NCBI Taxonomy" id="662880"/>
    <lineage>
        <taxon>Bacteria</taxon>
        <taxon>Thermotogati</taxon>
        <taxon>Deinococcota</taxon>
        <taxon>Deinococci</taxon>
        <taxon>Deinococcales</taxon>
        <taxon>Deinococcaceae</taxon>
        <taxon>Deinococcus</taxon>
    </lineage>
</organism>
<name>A0A7W8JU81_9DEIO</name>
<sequence length="60" mass="6529">MELIQIFSLPARLHFHPAKLALLPVAYSTFGEAVRRTDLGLVVDDPAFGQCRPGQAANHA</sequence>
<reference evidence="1 2" key="1">
    <citation type="submission" date="2020-08" db="EMBL/GenBank/DDBJ databases">
        <title>Genomic Encyclopedia of Type Strains, Phase IV (KMG-IV): sequencing the most valuable type-strain genomes for metagenomic binning, comparative biology and taxonomic classification.</title>
        <authorList>
            <person name="Goeker M."/>
        </authorList>
    </citation>
    <scope>NUCLEOTIDE SEQUENCE [LARGE SCALE GENOMIC DNA]</scope>
    <source>
        <strain evidence="1 2">DSM 27939</strain>
    </source>
</reference>
<dbReference type="EMBL" id="JACHFL010000004">
    <property type="protein sequence ID" value="MBB5363040.1"/>
    <property type="molecule type" value="Genomic_DNA"/>
</dbReference>
<comment type="caution">
    <text evidence="1">The sequence shown here is derived from an EMBL/GenBank/DDBJ whole genome shotgun (WGS) entry which is preliminary data.</text>
</comment>
<dbReference type="RefSeq" id="WP_184131170.1">
    <property type="nucleotide sequence ID" value="NZ_JACHFL010000004.1"/>
</dbReference>
<evidence type="ECO:0000313" key="1">
    <source>
        <dbReference type="EMBL" id="MBB5363040.1"/>
    </source>
</evidence>